<feature type="signal peptide" evidence="3">
    <location>
        <begin position="1"/>
        <end position="28"/>
    </location>
</feature>
<dbReference type="EMBL" id="OZ034817">
    <property type="protein sequence ID" value="CAL1383748.1"/>
    <property type="molecule type" value="Genomic_DNA"/>
</dbReference>
<dbReference type="InterPro" id="IPR001087">
    <property type="entry name" value="GDSL"/>
</dbReference>
<dbReference type="Gene3D" id="3.40.50.1110">
    <property type="entry name" value="SGNH hydrolase"/>
    <property type="match status" value="1"/>
</dbReference>
<keyword evidence="5" id="KW-1185">Reference proteome</keyword>
<dbReference type="SUPFAM" id="SSF52266">
    <property type="entry name" value="SGNH hydrolase"/>
    <property type="match status" value="1"/>
</dbReference>
<reference evidence="4 5" key="1">
    <citation type="submission" date="2024-04" db="EMBL/GenBank/DDBJ databases">
        <authorList>
            <person name="Fracassetti M."/>
        </authorList>
    </citation>
    <scope>NUCLEOTIDE SEQUENCE [LARGE SCALE GENOMIC DNA]</scope>
</reference>
<dbReference type="PANTHER" id="PTHR22835">
    <property type="entry name" value="ZINC FINGER FYVE DOMAIN CONTAINING PROTEIN"/>
    <property type="match status" value="1"/>
</dbReference>
<dbReference type="InterPro" id="IPR036514">
    <property type="entry name" value="SGNH_hydro_sf"/>
</dbReference>
<name>A0AAV2ECS6_9ROSI</name>
<evidence type="ECO:0000313" key="4">
    <source>
        <dbReference type="EMBL" id="CAL1383748.1"/>
    </source>
</evidence>
<evidence type="ECO:0000256" key="1">
    <source>
        <dbReference type="ARBA" id="ARBA00008668"/>
    </source>
</evidence>
<evidence type="ECO:0000256" key="3">
    <source>
        <dbReference type="SAM" id="SignalP"/>
    </source>
</evidence>
<evidence type="ECO:0000313" key="5">
    <source>
        <dbReference type="Proteomes" id="UP001497516"/>
    </source>
</evidence>
<organism evidence="4 5">
    <name type="scientific">Linum trigynum</name>
    <dbReference type="NCBI Taxonomy" id="586398"/>
    <lineage>
        <taxon>Eukaryota</taxon>
        <taxon>Viridiplantae</taxon>
        <taxon>Streptophyta</taxon>
        <taxon>Embryophyta</taxon>
        <taxon>Tracheophyta</taxon>
        <taxon>Spermatophyta</taxon>
        <taxon>Magnoliopsida</taxon>
        <taxon>eudicotyledons</taxon>
        <taxon>Gunneridae</taxon>
        <taxon>Pentapetalae</taxon>
        <taxon>rosids</taxon>
        <taxon>fabids</taxon>
        <taxon>Malpighiales</taxon>
        <taxon>Linaceae</taxon>
        <taxon>Linum</taxon>
    </lineage>
</organism>
<dbReference type="PANTHER" id="PTHR22835:SF675">
    <property type="entry name" value="ESTER HYDROLASE, PUTATIVE-RELATED"/>
    <property type="match status" value="1"/>
</dbReference>
<keyword evidence="3" id="KW-0732">Signal</keyword>
<evidence type="ECO:0000256" key="2">
    <source>
        <dbReference type="ARBA" id="ARBA00023180"/>
    </source>
</evidence>
<gene>
    <name evidence="4" type="ORF">LTRI10_LOCUS25003</name>
</gene>
<feature type="chain" id="PRO_5043954283" evidence="3">
    <location>
        <begin position="29"/>
        <end position="348"/>
    </location>
</feature>
<dbReference type="GO" id="GO:0016788">
    <property type="term" value="F:hydrolase activity, acting on ester bonds"/>
    <property type="evidence" value="ECO:0007669"/>
    <property type="project" value="InterPro"/>
</dbReference>
<proteinExistence type="inferred from homology"/>
<comment type="similarity">
    <text evidence="1">Belongs to the 'GDSL' lipolytic enzyme family.</text>
</comment>
<dbReference type="Pfam" id="PF00657">
    <property type="entry name" value="Lipase_GDSL"/>
    <property type="match status" value="1"/>
</dbReference>
<keyword evidence="2" id="KW-0325">Glycoprotein</keyword>
<accession>A0AAV2ECS6</accession>
<protein>
    <submittedName>
        <fullName evidence="4">Uncharacterized protein</fullName>
    </submittedName>
</protein>
<dbReference type="AlphaFoldDB" id="A0AAV2ECS6"/>
<sequence length="348" mass="39096">MSAPALMTTCFLMLIPFLLEVHLPLVSPQLLKGCGFSSIYNFGDSLSDTGNALVQFTFGGSGKHPYGMSVGDGKPTGRFSDEYLLIDRIAESAGLPHCNPYLRKDMDHSRGANFAVAGVGLLSKETRDKFGIKLKYSQSGLDEQLKWFINFSKEAFQNELARKANFESALFVLGGGGNDYGGFKIKGGPEEKKMIMPYVIAALKEGLKTVIRYGAKRIVVMGVYQGNAWNSYHDLHNKEVQRLVHELGREFPRIHIAYGNIWGGVQWMFDHYHSLGLKHNSYNRCCGIQHHETCGKPDAPFCKDPWHYIWFDNLHFTDHAYQLIASKVIPWIYRDLKCAVTPNSTSSK</sequence>
<dbReference type="Proteomes" id="UP001497516">
    <property type="component" value="Chromosome 4"/>
</dbReference>